<name>A0A1E3U8J7_9FIRM</name>
<dbReference type="AlphaFoldDB" id="A0A1E3U8J7"/>
<evidence type="ECO:0000313" key="1">
    <source>
        <dbReference type="EMBL" id="ODR43514.1"/>
    </source>
</evidence>
<reference evidence="1 2" key="1">
    <citation type="submission" date="2016-08" db="EMBL/GenBank/DDBJ databases">
        <authorList>
            <person name="Seilhamer J.J."/>
        </authorList>
    </citation>
    <scope>NUCLEOTIDE SEQUENCE [LARGE SCALE GENOMIC DNA]</scope>
    <source>
        <strain evidence="1 2">NML150140-1</strain>
    </source>
</reference>
<evidence type="ECO:0000313" key="2">
    <source>
        <dbReference type="Proteomes" id="UP000094271"/>
    </source>
</evidence>
<accession>A0A1E3U8J7</accession>
<gene>
    <name evidence="1" type="ORF">BEI59_30200</name>
</gene>
<protein>
    <recommendedName>
        <fullName evidence="3">Antirestriction protein (ArdA)</fullName>
    </recommendedName>
</protein>
<dbReference type="RefSeq" id="WP_069432202.1">
    <property type="nucleotide sequence ID" value="NZ_MEHA01000034.1"/>
</dbReference>
<organism evidence="1 2">
    <name type="scientific">Eisenbergiella tayi</name>
    <dbReference type="NCBI Taxonomy" id="1432052"/>
    <lineage>
        <taxon>Bacteria</taxon>
        <taxon>Bacillati</taxon>
        <taxon>Bacillota</taxon>
        <taxon>Clostridia</taxon>
        <taxon>Lachnospirales</taxon>
        <taxon>Lachnospiraceae</taxon>
        <taxon>Eisenbergiella</taxon>
    </lineage>
</organism>
<evidence type="ECO:0008006" key="3">
    <source>
        <dbReference type="Google" id="ProtNLM"/>
    </source>
</evidence>
<sequence>MRYVLQVVLSNAQHPEYGQATIPFPIPNQNYDSTIELLGPLEIGDTLRQDCQVDELDSFYTVLNTLIGTQVTLDELDYLAKRLDSFDDGEAAQFQGMAHKLGLSEIKDLINLTFCCQKITVITDFSDLEKIGREHYMNLNGGCARTEDLEALDGTETAYLLIDSEAGTVTPYGVVYDNGMKLEPLYNGRQFPEYLYDNSGMGLKIVPAENQAPELLWLPASEQQIRRTLLRTGWQDPDHADYTIDVFLLQKEVGEILDEKRDSLDSLNAMCGAIAKLDQKDRAKLEAVIIFAEPENAGEICRLAENLDQFDFIPGVHTPKEYGKYMIQESGRFGYDDHLDAFYDYEGYGQHRIQQENGRFSAYGYVSYFGVMALEELMSEDPAEAYQAQQGLQWGRIE</sequence>
<dbReference type="Proteomes" id="UP000094271">
    <property type="component" value="Unassembled WGS sequence"/>
</dbReference>
<comment type="caution">
    <text evidence="1">The sequence shown here is derived from an EMBL/GenBank/DDBJ whole genome shotgun (WGS) entry which is preliminary data.</text>
</comment>
<dbReference type="EMBL" id="MEHA01000034">
    <property type="protein sequence ID" value="ODR43514.1"/>
    <property type="molecule type" value="Genomic_DNA"/>
</dbReference>
<dbReference type="OrthoDB" id="9813511at2"/>
<proteinExistence type="predicted"/>